<feature type="region of interest" description="Disordered" evidence="1">
    <location>
        <begin position="224"/>
        <end position="246"/>
    </location>
</feature>
<protein>
    <submittedName>
        <fullName evidence="2">Uncharacterized protein</fullName>
    </submittedName>
</protein>
<name>M1DD71_SOLTU</name>
<dbReference type="Gramene" id="PGSC0003DMT400087115">
    <property type="protein sequence ID" value="PGSC0003DMT400087115"/>
    <property type="gene ID" value="PGSC0003DMG400036686"/>
</dbReference>
<dbReference type="InParanoid" id="M1DD71"/>
<feature type="compositionally biased region" description="Basic and acidic residues" evidence="1">
    <location>
        <begin position="162"/>
        <end position="172"/>
    </location>
</feature>
<dbReference type="eggNOG" id="KOG1075">
    <property type="taxonomic scope" value="Eukaryota"/>
</dbReference>
<evidence type="ECO:0000313" key="3">
    <source>
        <dbReference type="Proteomes" id="UP000011115"/>
    </source>
</evidence>
<accession>M1DD71</accession>
<dbReference type="PaxDb" id="4113-PGSC0003DMT400087115"/>
<feature type="compositionally biased region" description="Low complexity" evidence="1">
    <location>
        <begin position="173"/>
        <end position="182"/>
    </location>
</feature>
<feature type="compositionally biased region" description="Polar residues" evidence="1">
    <location>
        <begin position="137"/>
        <end position="146"/>
    </location>
</feature>
<keyword evidence="3" id="KW-1185">Reference proteome</keyword>
<organism evidence="2 3">
    <name type="scientific">Solanum tuberosum</name>
    <name type="common">Potato</name>
    <dbReference type="NCBI Taxonomy" id="4113"/>
    <lineage>
        <taxon>Eukaryota</taxon>
        <taxon>Viridiplantae</taxon>
        <taxon>Streptophyta</taxon>
        <taxon>Embryophyta</taxon>
        <taxon>Tracheophyta</taxon>
        <taxon>Spermatophyta</taxon>
        <taxon>Magnoliopsida</taxon>
        <taxon>eudicotyledons</taxon>
        <taxon>Gunneridae</taxon>
        <taxon>Pentapetalae</taxon>
        <taxon>asterids</taxon>
        <taxon>lamiids</taxon>
        <taxon>Solanales</taxon>
        <taxon>Solanaceae</taxon>
        <taxon>Solanoideae</taxon>
        <taxon>Solaneae</taxon>
        <taxon>Solanum</taxon>
    </lineage>
</organism>
<feature type="compositionally biased region" description="Low complexity" evidence="1">
    <location>
        <begin position="99"/>
        <end position="110"/>
    </location>
</feature>
<sequence>MNAKTPVIEIEESGVQAPIPPYPVTVDVDVGVENEVPSPTTPLFVAAEVFGGRMVVKEKTTNLQERVPKGRELSYALHENQMDDPRNDLPAPATTTNASQQHQTQVQHSTEGSQQAHTNRKKDNQPKGSMAKDMGNKASSSKQVETPKSKNKPSKKKREAVKKKQAEQHHQELNQNGNNEEGINPCKKFIMVEQVMDVIPLKAQYNTPTPGKPPDQAKKIVRDEYEVENSEDEIEEDNPLDNAHDEDDEISELLIKAFSPNNDTKFDRELQQVTNKQGLSPRGMYLERLPLKKPSSTTPVTAGRPNTRLFTSKSSQ</sequence>
<dbReference type="AlphaFoldDB" id="M1DD71"/>
<dbReference type="STRING" id="4113.M1DD71"/>
<evidence type="ECO:0000256" key="1">
    <source>
        <dbReference type="SAM" id="MobiDB-lite"/>
    </source>
</evidence>
<feature type="compositionally biased region" description="Basic residues" evidence="1">
    <location>
        <begin position="149"/>
        <end position="161"/>
    </location>
</feature>
<dbReference type="HOGENOM" id="CLU_076471_0_0_1"/>
<dbReference type="EnsemblPlants" id="PGSC0003DMT400087115">
    <property type="protein sequence ID" value="PGSC0003DMT400087115"/>
    <property type="gene ID" value="PGSC0003DMG400036686"/>
</dbReference>
<reference evidence="2" key="2">
    <citation type="submission" date="2015-06" db="UniProtKB">
        <authorList>
            <consortium name="EnsemblPlants"/>
        </authorList>
    </citation>
    <scope>IDENTIFICATION</scope>
    <source>
        <strain evidence="2">DM1-3 516 R44</strain>
    </source>
</reference>
<feature type="region of interest" description="Disordered" evidence="1">
    <location>
        <begin position="81"/>
        <end position="183"/>
    </location>
</feature>
<feature type="region of interest" description="Disordered" evidence="1">
    <location>
        <begin position="291"/>
        <end position="316"/>
    </location>
</feature>
<feature type="compositionally biased region" description="Acidic residues" evidence="1">
    <location>
        <begin position="225"/>
        <end position="246"/>
    </location>
</feature>
<reference evidence="3" key="1">
    <citation type="journal article" date="2011" name="Nature">
        <title>Genome sequence and analysis of the tuber crop potato.</title>
        <authorList>
            <consortium name="The Potato Genome Sequencing Consortium"/>
        </authorList>
    </citation>
    <scope>NUCLEOTIDE SEQUENCE [LARGE SCALE GENOMIC DNA]</scope>
    <source>
        <strain evidence="3">cv. DM1-3 516 R44</strain>
    </source>
</reference>
<evidence type="ECO:0000313" key="2">
    <source>
        <dbReference type="EnsemblPlants" id="PGSC0003DMT400087115"/>
    </source>
</evidence>
<dbReference type="Proteomes" id="UP000011115">
    <property type="component" value="Unassembled WGS sequence"/>
</dbReference>
<proteinExistence type="predicted"/>